<dbReference type="InterPro" id="IPR007197">
    <property type="entry name" value="rSAM"/>
</dbReference>
<dbReference type="OrthoDB" id="9782387at2"/>
<keyword evidence="7 9" id="KW-0408">Iron</keyword>
<comment type="catalytic activity">
    <reaction evidence="9">
        <text>glycyl-[formate C-acetyltransferase] + reduced [flavodoxin] + S-adenosyl-L-methionine = glycin-2-yl radical-[formate C-acetyltransferase] + semiquinone [flavodoxin] + 5'-deoxyadenosine + L-methionine + H(+)</text>
        <dbReference type="Rhea" id="RHEA:19225"/>
        <dbReference type="Rhea" id="RHEA-COMP:10622"/>
        <dbReference type="Rhea" id="RHEA-COMP:12190"/>
        <dbReference type="Rhea" id="RHEA-COMP:12191"/>
        <dbReference type="Rhea" id="RHEA-COMP:14480"/>
        <dbReference type="ChEBI" id="CHEBI:15378"/>
        <dbReference type="ChEBI" id="CHEBI:17319"/>
        <dbReference type="ChEBI" id="CHEBI:29947"/>
        <dbReference type="ChEBI" id="CHEBI:32722"/>
        <dbReference type="ChEBI" id="CHEBI:57618"/>
        <dbReference type="ChEBI" id="CHEBI:57844"/>
        <dbReference type="ChEBI" id="CHEBI:59789"/>
        <dbReference type="ChEBI" id="CHEBI:140311"/>
        <dbReference type="EC" id="1.97.1.4"/>
    </reaction>
</comment>
<evidence type="ECO:0000256" key="1">
    <source>
        <dbReference type="ARBA" id="ARBA00002918"/>
    </source>
</evidence>
<dbReference type="InterPro" id="IPR001989">
    <property type="entry name" value="Radical_activat_CS"/>
</dbReference>
<reference evidence="11 12" key="1">
    <citation type="submission" date="2017-03" db="EMBL/GenBank/DDBJ databases">
        <title>Draft Genome sequence of Marispirochaeta sp. strain JC444.</title>
        <authorList>
            <person name="Shivani Y."/>
            <person name="Subhash Y."/>
            <person name="Sasikala C."/>
            <person name="Ramana C."/>
        </authorList>
    </citation>
    <scope>NUCLEOTIDE SEQUENCE [LARGE SCALE GENOMIC DNA]</scope>
    <source>
        <strain evidence="11 12">JC444</strain>
    </source>
</reference>
<dbReference type="SFLD" id="SFLDS00029">
    <property type="entry name" value="Radical_SAM"/>
    <property type="match status" value="1"/>
</dbReference>
<keyword evidence="12" id="KW-1185">Reference proteome</keyword>
<keyword evidence="11" id="KW-0456">Lyase</keyword>
<keyword evidence="9" id="KW-0963">Cytoplasm</keyword>
<evidence type="ECO:0000256" key="8">
    <source>
        <dbReference type="ARBA" id="ARBA00023014"/>
    </source>
</evidence>
<keyword evidence="8 9" id="KW-0411">Iron-sulfur</keyword>
<dbReference type="GO" id="GO:0046872">
    <property type="term" value="F:metal ion binding"/>
    <property type="evidence" value="ECO:0007669"/>
    <property type="project" value="UniProtKB-UniRule"/>
</dbReference>
<dbReference type="GO" id="GO:0005737">
    <property type="term" value="C:cytoplasm"/>
    <property type="evidence" value="ECO:0007669"/>
    <property type="project" value="UniProtKB-SubCell"/>
</dbReference>
<keyword evidence="6 9" id="KW-0560">Oxidoreductase</keyword>
<dbReference type="SUPFAM" id="SSF102114">
    <property type="entry name" value="Radical SAM enzymes"/>
    <property type="match status" value="1"/>
</dbReference>
<evidence type="ECO:0000313" key="12">
    <source>
        <dbReference type="Proteomes" id="UP000192343"/>
    </source>
</evidence>
<feature type="domain" description="Radical SAM core" evidence="10">
    <location>
        <begin position="33"/>
        <end position="255"/>
    </location>
</feature>
<sequence length="266" mass="29312">MKGFEGNRSRIESPTSLGNKVARIHSVETFGTLDGPGIRYVIFFQGCPLRCKYCQNRDSWDPRLGSIKTLDEVEEDILRYSSFFLSSGGGLTAGGGEPLLQAEFLFSLFKRLKKRGIHTALDTSGYCSLSPAVRELLSVTDLILLDIKHSDESRHRELTGVSPAPVRAFAEYAASRKVPFWIRHVVVPGYTDDPESAERTAGFISTLPGVERVDLIPYHELGKFKWEALGQKYPLEGVKPPGKETMKMVEEIFTACGLPVAGGGGE</sequence>
<dbReference type="CDD" id="cd01335">
    <property type="entry name" value="Radical_SAM"/>
    <property type="match status" value="1"/>
</dbReference>
<dbReference type="GO" id="GO:0016829">
    <property type="term" value="F:lyase activity"/>
    <property type="evidence" value="ECO:0007669"/>
    <property type="project" value="UniProtKB-KW"/>
</dbReference>
<dbReference type="SFLD" id="SFLDG01066">
    <property type="entry name" value="organic_radical-activating_enz"/>
    <property type="match status" value="1"/>
</dbReference>
<dbReference type="PANTHER" id="PTHR30352">
    <property type="entry name" value="PYRUVATE FORMATE-LYASE-ACTIVATING ENZYME"/>
    <property type="match status" value="1"/>
</dbReference>
<accession>A0A1Y1S2X6</accession>
<dbReference type="AlphaFoldDB" id="A0A1Y1S2X6"/>
<dbReference type="InterPro" id="IPR012839">
    <property type="entry name" value="Organic_radical_activase"/>
</dbReference>
<name>A0A1Y1S2X6_9SPIO</name>
<comment type="function">
    <text evidence="1">Activation of pyruvate formate-lyase 1 under anaerobic conditions by generation of an organic free radical, using S-adenosylmethionine and reduced flavodoxin as cosubstrates to produce 5'-deoxy-adenosine.</text>
</comment>
<comment type="function">
    <text evidence="9">Activation of pyruvate formate-lyase under anaerobic conditions by generation of an organic free radical, using S-adenosylmethionine and reduced flavodoxin as cosubstrates to produce 5'-deoxy-adenosine.</text>
</comment>
<dbReference type="Proteomes" id="UP000192343">
    <property type="component" value="Unassembled WGS sequence"/>
</dbReference>
<dbReference type="PANTHER" id="PTHR30352:SF5">
    <property type="entry name" value="PYRUVATE FORMATE-LYASE 1-ACTIVATING ENZYME"/>
    <property type="match status" value="1"/>
</dbReference>
<organism evidence="11 12">
    <name type="scientific">Marispirochaeta aestuarii</name>
    <dbReference type="NCBI Taxonomy" id="1963862"/>
    <lineage>
        <taxon>Bacteria</taxon>
        <taxon>Pseudomonadati</taxon>
        <taxon>Spirochaetota</taxon>
        <taxon>Spirochaetia</taxon>
        <taxon>Spirochaetales</taxon>
        <taxon>Spirochaetaceae</taxon>
        <taxon>Marispirochaeta</taxon>
    </lineage>
</organism>
<dbReference type="NCBIfam" id="TIGR02493">
    <property type="entry name" value="PFLA"/>
    <property type="match status" value="1"/>
</dbReference>
<protein>
    <recommendedName>
        <fullName evidence="9">Pyruvate formate-lyase-activating enzyme</fullName>
        <ecNumber evidence="9">1.97.1.4</ecNumber>
    </recommendedName>
</protein>
<keyword evidence="3 9" id="KW-0004">4Fe-4S</keyword>
<comment type="similarity">
    <text evidence="2 9">Belongs to the organic radical-activating enzymes family.</text>
</comment>
<dbReference type="InterPro" id="IPR034457">
    <property type="entry name" value="Organic_radical-activating"/>
</dbReference>
<dbReference type="PIRSF" id="PIRSF000371">
    <property type="entry name" value="PFL_act_enz"/>
    <property type="match status" value="1"/>
</dbReference>
<evidence type="ECO:0000256" key="5">
    <source>
        <dbReference type="ARBA" id="ARBA00022723"/>
    </source>
</evidence>
<evidence type="ECO:0000259" key="10">
    <source>
        <dbReference type="PROSITE" id="PS51918"/>
    </source>
</evidence>
<evidence type="ECO:0000256" key="9">
    <source>
        <dbReference type="RuleBase" id="RU362053"/>
    </source>
</evidence>
<keyword evidence="5 9" id="KW-0479">Metal-binding</keyword>
<proteinExistence type="inferred from homology"/>
<dbReference type="PROSITE" id="PS51918">
    <property type="entry name" value="RADICAL_SAM"/>
    <property type="match status" value="1"/>
</dbReference>
<comment type="cofactor">
    <cofactor evidence="9">
        <name>[4Fe-4S] cluster</name>
        <dbReference type="ChEBI" id="CHEBI:49883"/>
    </cofactor>
    <text evidence="9">Binds 1 [4Fe-4S] cluster. The cluster is coordinated with 3 cysteines and an exchangeable S-adenosyl-L-methionine.</text>
</comment>
<dbReference type="STRING" id="1963862.B4O97_00855"/>
<comment type="caution">
    <text evidence="11">The sequence shown here is derived from an EMBL/GenBank/DDBJ whole genome shotgun (WGS) entry which is preliminary data.</text>
</comment>
<dbReference type="InterPro" id="IPR013785">
    <property type="entry name" value="Aldolase_TIM"/>
</dbReference>
<dbReference type="EMBL" id="MWQY01000001">
    <property type="protein sequence ID" value="ORC38338.1"/>
    <property type="molecule type" value="Genomic_DNA"/>
</dbReference>
<evidence type="ECO:0000256" key="7">
    <source>
        <dbReference type="ARBA" id="ARBA00023004"/>
    </source>
</evidence>
<evidence type="ECO:0000256" key="2">
    <source>
        <dbReference type="ARBA" id="ARBA00009777"/>
    </source>
</evidence>
<dbReference type="GO" id="GO:0043365">
    <property type="term" value="F:[formate-C-acetyltransferase]-activating enzyme activity"/>
    <property type="evidence" value="ECO:0007669"/>
    <property type="project" value="UniProtKB-UniRule"/>
</dbReference>
<dbReference type="GO" id="GO:0051539">
    <property type="term" value="F:4 iron, 4 sulfur cluster binding"/>
    <property type="evidence" value="ECO:0007669"/>
    <property type="project" value="UniProtKB-UniRule"/>
</dbReference>
<dbReference type="Pfam" id="PF04055">
    <property type="entry name" value="Radical_SAM"/>
    <property type="match status" value="1"/>
</dbReference>
<dbReference type="Gene3D" id="3.20.20.70">
    <property type="entry name" value="Aldolase class I"/>
    <property type="match status" value="1"/>
</dbReference>
<keyword evidence="4 9" id="KW-0949">S-adenosyl-L-methionine</keyword>
<dbReference type="RefSeq" id="WP_083047365.1">
    <property type="nucleotide sequence ID" value="NZ_MWQY01000001.1"/>
</dbReference>
<dbReference type="EC" id="1.97.1.4" evidence="9"/>
<dbReference type="InterPro" id="IPR058240">
    <property type="entry name" value="rSAM_sf"/>
</dbReference>
<dbReference type="PROSITE" id="PS01087">
    <property type="entry name" value="RADICAL_ACTIVATING"/>
    <property type="match status" value="1"/>
</dbReference>
<evidence type="ECO:0000313" key="11">
    <source>
        <dbReference type="EMBL" id="ORC38338.1"/>
    </source>
</evidence>
<dbReference type="InterPro" id="IPR012838">
    <property type="entry name" value="PFL1_activating"/>
</dbReference>
<comment type="subcellular location">
    <subcellularLocation>
        <location evidence="9">Cytoplasm</location>
    </subcellularLocation>
</comment>
<evidence type="ECO:0000256" key="4">
    <source>
        <dbReference type="ARBA" id="ARBA00022691"/>
    </source>
</evidence>
<keyword evidence="11" id="KW-0670">Pyruvate</keyword>
<evidence type="ECO:0000256" key="6">
    <source>
        <dbReference type="ARBA" id="ARBA00023002"/>
    </source>
</evidence>
<gene>
    <name evidence="11" type="ORF">B4O97_00855</name>
</gene>
<evidence type="ECO:0000256" key="3">
    <source>
        <dbReference type="ARBA" id="ARBA00022485"/>
    </source>
</evidence>